<dbReference type="AlphaFoldDB" id="A0A0F9U7L6"/>
<feature type="compositionally biased region" description="Low complexity" evidence="1">
    <location>
        <begin position="64"/>
        <end position="77"/>
    </location>
</feature>
<dbReference type="CDD" id="cd16170">
    <property type="entry name" value="MvaT_DBD"/>
    <property type="match status" value="1"/>
</dbReference>
<organism evidence="3">
    <name type="scientific">marine sediment metagenome</name>
    <dbReference type="NCBI Taxonomy" id="412755"/>
    <lineage>
        <taxon>unclassified sequences</taxon>
        <taxon>metagenomes</taxon>
        <taxon>ecological metagenomes</taxon>
    </lineage>
</organism>
<feature type="region of interest" description="Disordered" evidence="1">
    <location>
        <begin position="64"/>
        <end position="101"/>
    </location>
</feature>
<dbReference type="Pfam" id="PF22055">
    <property type="entry name" value="MvaT_DBD"/>
    <property type="match status" value="1"/>
</dbReference>
<dbReference type="NCBIfam" id="NF041859">
    <property type="entry name" value="silencer_MvaTU"/>
    <property type="match status" value="1"/>
</dbReference>
<feature type="compositionally biased region" description="Basic residues" evidence="1">
    <location>
        <begin position="78"/>
        <end position="87"/>
    </location>
</feature>
<name>A0A0F9U7L6_9ZZZZ</name>
<dbReference type="NCBIfam" id="NF041860">
    <property type="entry name" value="silencer_MvaT"/>
    <property type="match status" value="1"/>
</dbReference>
<feature type="domain" description="MvaT DNA-binding" evidence="2">
    <location>
        <begin position="84"/>
        <end position="120"/>
    </location>
</feature>
<proteinExistence type="predicted"/>
<evidence type="ECO:0000256" key="1">
    <source>
        <dbReference type="SAM" id="MobiDB-lite"/>
    </source>
</evidence>
<comment type="caution">
    <text evidence="3">The sequence shown here is derived from an EMBL/GenBank/DDBJ whole genome shotgun (WGS) entry which is preliminary data.</text>
</comment>
<reference evidence="3" key="1">
    <citation type="journal article" date="2015" name="Nature">
        <title>Complex archaea that bridge the gap between prokaryotes and eukaryotes.</title>
        <authorList>
            <person name="Spang A."/>
            <person name="Saw J.H."/>
            <person name="Jorgensen S.L."/>
            <person name="Zaremba-Niedzwiedzka K."/>
            <person name="Martijn J."/>
            <person name="Lind A.E."/>
            <person name="van Eijk R."/>
            <person name="Schleper C."/>
            <person name="Guy L."/>
            <person name="Ettema T.J."/>
        </authorList>
    </citation>
    <scope>NUCLEOTIDE SEQUENCE</scope>
</reference>
<evidence type="ECO:0000259" key="2">
    <source>
        <dbReference type="Pfam" id="PF22055"/>
    </source>
</evidence>
<gene>
    <name evidence="3" type="ORF">LCGC14_0300360</name>
</gene>
<accession>A0A0F9U7L6</accession>
<dbReference type="InterPro" id="IPR035616">
    <property type="entry name" value="MvaT_DBD"/>
</dbReference>
<sequence length="125" mass="14260">MSMLQEYRQIEETIRELSDRLKSLSNDDKLKKEIEFEEKLRALMGQYNKSLKEVVAILDPDSKFSASSKSAKPAGGAKRARKVKQYKNPHNGEVIETKGGNHKTLKSWKEQYGGDTVESWMKILG</sequence>
<evidence type="ECO:0000313" key="3">
    <source>
        <dbReference type="EMBL" id="KKN83287.1"/>
    </source>
</evidence>
<dbReference type="EMBL" id="LAZR01000187">
    <property type="protein sequence ID" value="KKN83287.1"/>
    <property type="molecule type" value="Genomic_DNA"/>
</dbReference>
<protein>
    <recommendedName>
        <fullName evidence="2">MvaT DNA-binding domain-containing protein</fullName>
    </recommendedName>
</protein>